<dbReference type="Proteomes" id="UP000808349">
    <property type="component" value="Unassembled WGS sequence"/>
</dbReference>
<keyword evidence="1" id="KW-1133">Transmembrane helix</keyword>
<feature type="transmembrane region" description="Helical" evidence="1">
    <location>
        <begin position="6"/>
        <end position="24"/>
    </location>
</feature>
<name>A0A9D7S8H7_9BACT</name>
<dbReference type="InterPro" id="IPR013879">
    <property type="entry name" value="DUF1761"/>
</dbReference>
<feature type="transmembrane region" description="Helical" evidence="1">
    <location>
        <begin position="45"/>
        <end position="63"/>
    </location>
</feature>
<feature type="transmembrane region" description="Helical" evidence="1">
    <location>
        <begin position="116"/>
        <end position="134"/>
    </location>
</feature>
<evidence type="ECO:0000256" key="1">
    <source>
        <dbReference type="SAM" id="Phobius"/>
    </source>
</evidence>
<dbReference type="AlphaFoldDB" id="A0A9D7S8H7"/>
<evidence type="ECO:0000313" key="2">
    <source>
        <dbReference type="EMBL" id="MBK9717082.1"/>
    </source>
</evidence>
<dbReference type="EMBL" id="JADKFW010000004">
    <property type="protein sequence ID" value="MBK9717082.1"/>
    <property type="molecule type" value="Genomic_DNA"/>
</dbReference>
<accession>A0A9D7S8H7</accession>
<comment type="caution">
    <text evidence="2">The sequence shown here is derived from an EMBL/GenBank/DDBJ whole genome shotgun (WGS) entry which is preliminary data.</text>
</comment>
<sequence>MNAYLAIFIAGLIPMVLGYIWYHPKIFGNAWMKSLGFTEASLKEGNMALTMGLATLISFALAWKLNEWSTHTQPGMSQFVHGFYHGSMGVGLTAILVLISNSLFQRNTLTNILINAVYWVLALGLMGAFLYSVATPEITPAAG</sequence>
<proteinExistence type="predicted"/>
<dbReference type="Pfam" id="PF08570">
    <property type="entry name" value="DUF1761"/>
    <property type="match status" value="1"/>
</dbReference>
<evidence type="ECO:0000313" key="3">
    <source>
        <dbReference type="Proteomes" id="UP000808349"/>
    </source>
</evidence>
<reference evidence="2 3" key="1">
    <citation type="submission" date="2020-10" db="EMBL/GenBank/DDBJ databases">
        <title>Connecting structure to function with the recovery of over 1000 high-quality activated sludge metagenome-assembled genomes encoding full-length rRNA genes using long-read sequencing.</title>
        <authorList>
            <person name="Singleton C.M."/>
            <person name="Petriglieri F."/>
            <person name="Kristensen J.M."/>
            <person name="Kirkegaard R.H."/>
            <person name="Michaelsen T.Y."/>
            <person name="Andersen M.H."/>
            <person name="Karst S.M."/>
            <person name="Dueholm M.S."/>
            <person name="Nielsen P.H."/>
            <person name="Albertsen M."/>
        </authorList>
    </citation>
    <scope>NUCLEOTIDE SEQUENCE [LARGE SCALE GENOMIC DNA]</scope>
    <source>
        <strain evidence="2">Ribe_18-Q3-R11-54_BAT3C.373</strain>
    </source>
</reference>
<organism evidence="2 3">
    <name type="scientific">Candidatus Defluviibacterium haderslevense</name>
    <dbReference type="NCBI Taxonomy" id="2981993"/>
    <lineage>
        <taxon>Bacteria</taxon>
        <taxon>Pseudomonadati</taxon>
        <taxon>Bacteroidota</taxon>
        <taxon>Saprospiria</taxon>
        <taxon>Saprospirales</taxon>
        <taxon>Saprospiraceae</taxon>
        <taxon>Candidatus Defluviibacterium</taxon>
    </lineage>
</organism>
<protein>
    <submittedName>
        <fullName evidence="2">DUF1761 domain-containing protein</fullName>
    </submittedName>
</protein>
<gene>
    <name evidence="2" type="ORF">IPO85_06140</name>
</gene>
<keyword evidence="1" id="KW-0812">Transmembrane</keyword>
<keyword evidence="1" id="KW-0472">Membrane</keyword>
<feature type="transmembrane region" description="Helical" evidence="1">
    <location>
        <begin position="83"/>
        <end position="104"/>
    </location>
</feature>